<dbReference type="PIRSF" id="PIRSF000535">
    <property type="entry name" value="1PFK/6PFK/LacC"/>
    <property type="match status" value="1"/>
</dbReference>
<dbReference type="PANTHER" id="PTHR46566">
    <property type="entry name" value="1-PHOSPHOFRUCTOKINASE-RELATED"/>
    <property type="match status" value="1"/>
</dbReference>
<keyword evidence="4 8" id="KW-0418">Kinase</keyword>
<dbReference type="InterPro" id="IPR002139">
    <property type="entry name" value="Ribo/fructo_kinase"/>
</dbReference>
<evidence type="ECO:0000313" key="9">
    <source>
        <dbReference type="Proteomes" id="UP001241072"/>
    </source>
</evidence>
<accession>A0ABT9BUJ4</accession>
<dbReference type="GO" id="GO:0016301">
    <property type="term" value="F:kinase activity"/>
    <property type="evidence" value="ECO:0007669"/>
    <property type="project" value="UniProtKB-KW"/>
</dbReference>
<protein>
    <submittedName>
        <fullName evidence="8">PfkB family carbohydrate kinase</fullName>
    </submittedName>
</protein>
<feature type="domain" description="Carbohydrate kinase PfkB" evidence="7">
    <location>
        <begin position="11"/>
        <end position="288"/>
    </location>
</feature>
<evidence type="ECO:0000256" key="3">
    <source>
        <dbReference type="ARBA" id="ARBA00022741"/>
    </source>
</evidence>
<evidence type="ECO:0000313" key="8">
    <source>
        <dbReference type="EMBL" id="MDO7883017.1"/>
    </source>
</evidence>
<dbReference type="Gene3D" id="3.40.1190.20">
    <property type="match status" value="1"/>
</dbReference>
<keyword evidence="9" id="KW-1185">Reference proteome</keyword>
<dbReference type="InterPro" id="IPR011611">
    <property type="entry name" value="PfkB_dom"/>
</dbReference>
<keyword evidence="2 6" id="KW-0808">Transferase</keyword>
<name>A0ABT9BUJ4_9MICO</name>
<dbReference type="EMBL" id="JAUQUB010000003">
    <property type="protein sequence ID" value="MDO7883017.1"/>
    <property type="molecule type" value="Genomic_DNA"/>
</dbReference>
<dbReference type="PRINTS" id="PR00990">
    <property type="entry name" value="RIBOKINASE"/>
</dbReference>
<gene>
    <name evidence="8" type="ORF">Q5716_12335</name>
</gene>
<evidence type="ECO:0000256" key="1">
    <source>
        <dbReference type="ARBA" id="ARBA00010688"/>
    </source>
</evidence>
<dbReference type="InterPro" id="IPR017583">
    <property type="entry name" value="Tagatose/fructose_Pkinase"/>
</dbReference>
<dbReference type="InterPro" id="IPR029056">
    <property type="entry name" value="Ribokinase-like"/>
</dbReference>
<evidence type="ECO:0000259" key="7">
    <source>
        <dbReference type="Pfam" id="PF00294"/>
    </source>
</evidence>
<comment type="caution">
    <text evidence="8">The sequence shown here is derived from an EMBL/GenBank/DDBJ whole genome shotgun (WGS) entry which is preliminary data.</text>
</comment>
<evidence type="ECO:0000256" key="6">
    <source>
        <dbReference type="PIRNR" id="PIRNR000535"/>
    </source>
</evidence>
<reference evidence="8 9" key="1">
    <citation type="submission" date="2023-07" db="EMBL/GenBank/DDBJ databases">
        <title>Protaetiibacter sp. nov WY-16 isolated from soil.</title>
        <authorList>
            <person name="Liu B."/>
            <person name="Wan Y."/>
        </authorList>
    </citation>
    <scope>NUCLEOTIDE SEQUENCE [LARGE SCALE GENOMIC DNA]</scope>
    <source>
        <strain evidence="8 9">WY-16</strain>
    </source>
</reference>
<dbReference type="PANTHER" id="PTHR46566:SF5">
    <property type="entry name" value="1-PHOSPHOFRUCTOKINASE"/>
    <property type="match status" value="1"/>
</dbReference>
<dbReference type="RefSeq" id="WP_305003447.1">
    <property type="nucleotide sequence ID" value="NZ_JAUQUB010000003.1"/>
</dbReference>
<keyword evidence="5" id="KW-0067">ATP-binding</keyword>
<organism evidence="8 9">
    <name type="scientific">Antiquaquibacter soli</name>
    <dbReference type="NCBI Taxonomy" id="3064523"/>
    <lineage>
        <taxon>Bacteria</taxon>
        <taxon>Bacillati</taxon>
        <taxon>Actinomycetota</taxon>
        <taxon>Actinomycetes</taxon>
        <taxon>Micrococcales</taxon>
        <taxon>Microbacteriaceae</taxon>
        <taxon>Antiquaquibacter</taxon>
    </lineage>
</organism>
<dbReference type="Pfam" id="PF00294">
    <property type="entry name" value="PfkB"/>
    <property type="match status" value="1"/>
</dbReference>
<proteinExistence type="inferred from homology"/>
<keyword evidence="3" id="KW-0547">Nucleotide-binding</keyword>
<dbReference type="SUPFAM" id="SSF53613">
    <property type="entry name" value="Ribokinase-like"/>
    <property type="match status" value="1"/>
</dbReference>
<comment type="similarity">
    <text evidence="1">Belongs to the carbohydrate kinase PfkB family.</text>
</comment>
<dbReference type="Proteomes" id="UP001241072">
    <property type="component" value="Unassembled WGS sequence"/>
</dbReference>
<evidence type="ECO:0000256" key="5">
    <source>
        <dbReference type="ARBA" id="ARBA00022840"/>
    </source>
</evidence>
<evidence type="ECO:0000256" key="2">
    <source>
        <dbReference type="ARBA" id="ARBA00022679"/>
    </source>
</evidence>
<evidence type="ECO:0000256" key="4">
    <source>
        <dbReference type="ARBA" id="ARBA00022777"/>
    </source>
</evidence>
<sequence>MILCLALSPSVDVTYLVPGFAIGEVNRTESVVRVPGGKGLNVARAALQLGADVAAVAPLGGSSGEWIASSVPGLDLRVVPVDAPTRSCHIIVDPLGSSPVSTDLYEPAAELSSAELAAVGAAALAVTGSGWLALSGSVRAPLDELASLLEQLRSRGWQLALDTHGDALARLLPLADLVKVNVAEASALVGGGTDAAALAATLAGYGGSRRSAVVTDGVRGAAAVSSDGSVHSSAPARRGIHPVGSGDAFFAGLLTSLDAAPPPATLVTALRAATAAAERNALTPGPGILAPE</sequence>